<feature type="region of interest" description="Disordered" evidence="1">
    <location>
        <begin position="289"/>
        <end position="348"/>
    </location>
</feature>
<feature type="compositionally biased region" description="Low complexity" evidence="1">
    <location>
        <begin position="843"/>
        <end position="856"/>
    </location>
</feature>
<dbReference type="RefSeq" id="XP_030082027.1">
    <property type="nucleotide sequence ID" value="XM_030226167.1"/>
</dbReference>
<feature type="region of interest" description="Disordered" evidence="1">
    <location>
        <begin position="642"/>
        <end position="715"/>
    </location>
</feature>
<evidence type="ECO:0000259" key="2">
    <source>
        <dbReference type="Pfam" id="PF10650"/>
    </source>
</evidence>
<feature type="compositionally biased region" description="Low complexity" evidence="1">
    <location>
        <begin position="196"/>
        <end position="217"/>
    </location>
</feature>
<feature type="region of interest" description="Disordered" evidence="1">
    <location>
        <begin position="489"/>
        <end position="510"/>
    </location>
</feature>
<organism evidence="3 4">
    <name type="scientific">Drosophila hydei</name>
    <name type="common">Fruit fly</name>
    <dbReference type="NCBI Taxonomy" id="7224"/>
    <lineage>
        <taxon>Eukaryota</taxon>
        <taxon>Metazoa</taxon>
        <taxon>Ecdysozoa</taxon>
        <taxon>Arthropoda</taxon>
        <taxon>Hexapoda</taxon>
        <taxon>Insecta</taxon>
        <taxon>Pterygota</taxon>
        <taxon>Neoptera</taxon>
        <taxon>Endopterygota</taxon>
        <taxon>Diptera</taxon>
        <taxon>Brachycera</taxon>
        <taxon>Muscomorpha</taxon>
        <taxon>Ephydroidea</taxon>
        <taxon>Drosophilidae</taxon>
        <taxon>Drosophila</taxon>
    </lineage>
</organism>
<feature type="compositionally biased region" description="Polar residues" evidence="1">
    <location>
        <begin position="642"/>
        <end position="655"/>
    </location>
</feature>
<reference evidence="4" key="1">
    <citation type="submission" date="2025-08" db="UniProtKB">
        <authorList>
            <consortium name="RefSeq"/>
        </authorList>
    </citation>
    <scope>IDENTIFICATION</scope>
    <source>
        <strain evidence="4">15085-1641.00</strain>
        <tissue evidence="4">Whole body</tissue>
    </source>
</reference>
<evidence type="ECO:0000313" key="4">
    <source>
        <dbReference type="RefSeq" id="XP_030082027.1"/>
    </source>
</evidence>
<dbReference type="OrthoDB" id="8197317at2759"/>
<dbReference type="Proteomes" id="UP000504633">
    <property type="component" value="Unplaced"/>
</dbReference>
<accession>A0A6J2T0K3</accession>
<evidence type="ECO:0000313" key="3">
    <source>
        <dbReference type="Proteomes" id="UP000504633"/>
    </source>
</evidence>
<feature type="region of interest" description="Disordered" evidence="1">
    <location>
        <begin position="141"/>
        <end position="226"/>
    </location>
</feature>
<gene>
    <name evidence="4" type="primary">LOC111600555</name>
</gene>
<name>A0A6J2T0K3_DROHY</name>
<feature type="region of interest" description="Disordered" evidence="1">
    <location>
        <begin position="893"/>
        <end position="927"/>
    </location>
</feature>
<dbReference type="InterPro" id="IPR019607">
    <property type="entry name" value="Putative_zinc-finger_domain"/>
</dbReference>
<protein>
    <submittedName>
        <fullName evidence="4">Titin isoform X1</fullName>
    </submittedName>
</protein>
<evidence type="ECO:0000256" key="1">
    <source>
        <dbReference type="SAM" id="MobiDB-lite"/>
    </source>
</evidence>
<keyword evidence="3" id="KW-1185">Reference proteome</keyword>
<feature type="region of interest" description="Disordered" evidence="1">
    <location>
        <begin position="1183"/>
        <end position="1249"/>
    </location>
</feature>
<feature type="region of interest" description="Disordered" evidence="1">
    <location>
        <begin position="839"/>
        <end position="865"/>
    </location>
</feature>
<sequence>MLNNISVLAFRSSSSLSEVHTHSYTADQQSNGCSAMKSAEATQVPEPEILDNGNGAEEDREEGEIVDEFEMIISSEDEEFKLRARIQQLEDKSKDIEKMDMLSANLANQYNYQRPQVIERFSQYQHFSPISVLSDVSSLSEEEYELPKKYRKHKMKRSESRRHGQMYRRNPFANRTHAQHVRRKRRHEHHNNQYCQQSQTQSQPQSQSQSQSQSQTQAHHNQPSTILLDSLDSVTEDEICEYDMNVETENDDNEDRLKVSRNKLRVALARDGNCDIKPKHSLRERLQYRMHKSPSPSRNQVDSQLKAQDQLPPNSFDGYSQHRNVREEEEEEQQQQSQQQEPLEEPPELKLRLIALKSAILKKHMARKKRDAERAYSPTDMINRVHQPTTNNECDDIDDLMEISPAASPERNTYSPPQSRFAEPVDMELAQTDSDEDRQQWNHNWQSTIDSAGGSWRCFMPSPLPPVAMPIVIDDDDEEELQPVLAKQKQFDDEDDGGPQPPPSFHIPHMQLEDDDARDALHLSERHSQQGCLSDIQSISMDNSQTQTQTSRPFQQESSDDEAGALRAMLLSKLKPAEDPMIVPNKLHLPAAVANEGVAHDSDDPEELRQLLLSSIASKKKQTTRTTESPEILKNAVRRFQTSSLQSSPDESQTDVPFEPAPQTDANLQPVAVCPQSKQEPSPMSLPLPSPLPVPSPLPAPAPAPKEPEPTPQGTVEVATVQTPIKSIPSTIPSTSIIKIVKPNKVINKKTAPKRKLSKLVEQATAPKRPSTLLVKESVAPLHSKNSSSTTRLITTLDPASIKVNRLVIALADSSAGSDDELELRSCYAYSSYASPFSQAMDSASSSTTRSNTPNSEIVESAASSNSNLRRTVINEYFEKKLDDFLKQARSKVPTALPTESSAKATTKTEKSSEQTNKIAEQTPVIPQKAKPTPVAVRHLPVASQREYLRLIERMQLLEKKKIGVVKAANGQATGVAVAKESSNDVRDNISVAATTKPGTTTPSKPLKKATVSAPAAMASDLPSTSTAAAVKAAQPSKESRLKAFESSFQKIGGSMIANLDKSLHMVAEAKRSKIERLRHSQRLKDLFAEVQAVKLAVKQEESKLARIQPEIQASHEIIISLKQKRNKLRNAAMDLGNGLLGADYRLLDPAKAEITRKSMELTKEIRLYNSIVKYDDVRKGEAQAQPSSESSVAQLASVTSQKNPCEQPPLSVNSQPRTELEEQKTDAESEAQAQPALAAPDEPAGEATTTLATQLDFDIAPGGVAPDPIEGRNAPPHVVSFMRQLHEPPVKPSLLSEYRTPMSRNYNSQLNVNATICPFELMGRCEDADCSYLHLARASPPAATVAAALKQ</sequence>
<dbReference type="OMA" id="CFMPNSL"/>
<feature type="compositionally biased region" description="Pro residues" evidence="1">
    <location>
        <begin position="684"/>
        <end position="705"/>
    </location>
</feature>
<proteinExistence type="predicted"/>
<dbReference type="PANTHER" id="PTHR48148">
    <property type="entry name" value="KERATINOCYTE PROLINE-RICH PROTEIN"/>
    <property type="match status" value="1"/>
</dbReference>
<feature type="compositionally biased region" description="Polar residues" evidence="1">
    <location>
        <begin position="1185"/>
        <end position="1218"/>
    </location>
</feature>
<feature type="domain" description="Putative zinc-finger" evidence="2">
    <location>
        <begin position="1317"/>
        <end position="1336"/>
    </location>
</feature>
<dbReference type="Pfam" id="PF10650">
    <property type="entry name" value="zf-C3H1"/>
    <property type="match status" value="1"/>
</dbReference>
<dbReference type="GeneID" id="111600555"/>
<feature type="compositionally biased region" description="Polar residues" evidence="1">
    <location>
        <begin position="294"/>
        <end position="322"/>
    </location>
</feature>
<feature type="compositionally biased region" description="Basic and acidic residues" evidence="1">
    <location>
        <begin position="1219"/>
        <end position="1228"/>
    </location>
</feature>
<feature type="region of interest" description="Disordered" evidence="1">
    <location>
        <begin position="541"/>
        <end position="561"/>
    </location>
</feature>
<dbReference type="PANTHER" id="PTHR48148:SF3">
    <property type="entry name" value="KERATINOCYTE PROLINE-RICH PROTEIN"/>
    <property type="match status" value="1"/>
</dbReference>
<feature type="compositionally biased region" description="Basic residues" evidence="1">
    <location>
        <begin position="177"/>
        <end position="189"/>
    </location>
</feature>
<feature type="compositionally biased region" description="Polar residues" evidence="1">
    <location>
        <begin position="541"/>
        <end position="557"/>
    </location>
</feature>